<evidence type="ECO:0000313" key="1">
    <source>
        <dbReference type="EMBL" id="CDW60523.1"/>
    </source>
</evidence>
<sequence length="184" mass="20670">MAEKKFYIQRYLKSEQGAWKADGLRKSLEDDFGGGSVRYKSLDGLNSKGKQKGVYTESYPESDALRVFVDPNARHESTNATLSVCVFGYDVEGTTELSVTEQIKAAEKAWDSLYAYLEGALILWYDDYRQKKALFLVQDATEPSTDNIKNIPYLLCSVKLVNVFGQSFDGDSTTIEDWLKNGGK</sequence>
<accession>A0A077ZLB1</accession>
<dbReference type="Proteomes" id="UP000030665">
    <property type="component" value="Unassembled WGS sequence"/>
</dbReference>
<keyword evidence="2" id="KW-1185">Reference proteome</keyword>
<dbReference type="EMBL" id="HG807165">
    <property type="protein sequence ID" value="CDW60523.1"/>
    <property type="molecule type" value="Genomic_DNA"/>
</dbReference>
<reference evidence="1" key="1">
    <citation type="submission" date="2014-01" db="EMBL/GenBank/DDBJ databases">
        <authorList>
            <person name="Aslett M."/>
        </authorList>
    </citation>
    <scope>NUCLEOTIDE SEQUENCE</scope>
</reference>
<dbReference type="AlphaFoldDB" id="A0A077ZLB1"/>
<proteinExistence type="predicted"/>
<name>A0A077ZLB1_TRITR</name>
<gene>
    <name evidence="1" type="ORF">TTRE_0000891001</name>
</gene>
<organism evidence="1 2">
    <name type="scientific">Trichuris trichiura</name>
    <name type="common">Whipworm</name>
    <name type="synonym">Trichocephalus trichiurus</name>
    <dbReference type="NCBI Taxonomy" id="36087"/>
    <lineage>
        <taxon>Eukaryota</taxon>
        <taxon>Metazoa</taxon>
        <taxon>Ecdysozoa</taxon>
        <taxon>Nematoda</taxon>
        <taxon>Enoplea</taxon>
        <taxon>Dorylaimia</taxon>
        <taxon>Trichinellida</taxon>
        <taxon>Trichuridae</taxon>
        <taxon>Trichuris</taxon>
    </lineage>
</organism>
<protein>
    <submittedName>
        <fullName evidence="1">Uncharacterized protein</fullName>
    </submittedName>
</protein>
<reference evidence="1" key="2">
    <citation type="submission" date="2014-03" db="EMBL/GenBank/DDBJ databases">
        <title>The whipworm genome and dual-species transcriptomics of an intimate host-pathogen interaction.</title>
        <authorList>
            <person name="Foth B.J."/>
            <person name="Tsai I.J."/>
            <person name="Reid A.J."/>
            <person name="Bancroft A.J."/>
            <person name="Nichol S."/>
            <person name="Tracey A."/>
            <person name="Holroyd N."/>
            <person name="Cotton J.A."/>
            <person name="Stanley E.J."/>
            <person name="Zarowiecki M."/>
            <person name="Liu J.Z."/>
            <person name="Huckvale T."/>
            <person name="Cooper P.J."/>
            <person name="Grencis R.K."/>
            <person name="Berriman M."/>
        </authorList>
    </citation>
    <scope>NUCLEOTIDE SEQUENCE [LARGE SCALE GENOMIC DNA]</scope>
</reference>
<evidence type="ECO:0000313" key="2">
    <source>
        <dbReference type="Proteomes" id="UP000030665"/>
    </source>
</evidence>